<name>A0A7I7MHM7_9MYCO</name>
<feature type="compositionally biased region" description="Gly residues" evidence="1">
    <location>
        <begin position="84"/>
        <end position="109"/>
    </location>
</feature>
<dbReference type="EMBL" id="AP022574">
    <property type="protein sequence ID" value="BBX71626.1"/>
    <property type="molecule type" value="Genomic_DNA"/>
</dbReference>
<reference evidence="3 4" key="1">
    <citation type="journal article" date="2019" name="Emerg. Microbes Infect.">
        <title>Comprehensive subspecies identification of 175 nontuberculous mycobacteria species based on 7547 genomic profiles.</title>
        <authorList>
            <person name="Matsumoto Y."/>
            <person name="Kinjo T."/>
            <person name="Motooka D."/>
            <person name="Nabeya D."/>
            <person name="Jung N."/>
            <person name="Uechi K."/>
            <person name="Horii T."/>
            <person name="Iida T."/>
            <person name="Fujita J."/>
            <person name="Nakamura S."/>
        </authorList>
    </citation>
    <scope>NUCLEOTIDE SEQUENCE [LARGE SCALE GENOMIC DNA]</scope>
    <source>
        <strain evidence="3 4">JCM 13323</strain>
    </source>
</reference>
<evidence type="ECO:0000256" key="2">
    <source>
        <dbReference type="SAM" id="SignalP"/>
    </source>
</evidence>
<gene>
    <name evidence="3" type="ORF">MPSYJ_50870</name>
</gene>
<sequence length="109" mass="10660">MRVAYVMVASVLVCAGLQATPTAGADCVSSGGTTVCSQGTVRGADNGAGPGSGSGPYVPYPCEYDWNCDDGVTWNINADWDPGVGIGAPGRPGNRPGGGGGGGGRGGRR</sequence>
<proteinExistence type="predicted"/>
<feature type="chain" id="PRO_5029448851" evidence="2">
    <location>
        <begin position="26"/>
        <end position="109"/>
    </location>
</feature>
<evidence type="ECO:0000256" key="1">
    <source>
        <dbReference type="SAM" id="MobiDB-lite"/>
    </source>
</evidence>
<protein>
    <submittedName>
        <fullName evidence="3">Uncharacterized protein</fullName>
    </submittedName>
</protein>
<feature type="signal peptide" evidence="2">
    <location>
        <begin position="1"/>
        <end position="25"/>
    </location>
</feature>
<feature type="region of interest" description="Disordered" evidence="1">
    <location>
        <begin position="83"/>
        <end position="109"/>
    </location>
</feature>
<dbReference type="Proteomes" id="UP000466514">
    <property type="component" value="Chromosome"/>
</dbReference>
<keyword evidence="4" id="KW-1185">Reference proteome</keyword>
<keyword evidence="2" id="KW-0732">Signal</keyword>
<organism evidence="3 4">
    <name type="scientific">Mycolicibacterium psychrotolerans</name>
    <dbReference type="NCBI Taxonomy" id="216929"/>
    <lineage>
        <taxon>Bacteria</taxon>
        <taxon>Bacillati</taxon>
        <taxon>Actinomycetota</taxon>
        <taxon>Actinomycetes</taxon>
        <taxon>Mycobacteriales</taxon>
        <taxon>Mycobacteriaceae</taxon>
        <taxon>Mycolicibacterium</taxon>
    </lineage>
</organism>
<dbReference type="AlphaFoldDB" id="A0A7I7MHM7"/>
<dbReference type="RefSeq" id="WP_163726359.1">
    <property type="nucleotide sequence ID" value="NZ_AP022574.1"/>
</dbReference>
<evidence type="ECO:0000313" key="3">
    <source>
        <dbReference type="EMBL" id="BBX71626.1"/>
    </source>
</evidence>
<dbReference type="KEGG" id="mpsc:MPSYJ_50870"/>
<accession>A0A7I7MHM7</accession>
<evidence type="ECO:0000313" key="4">
    <source>
        <dbReference type="Proteomes" id="UP000466514"/>
    </source>
</evidence>